<organism evidence="2">
    <name type="scientific">Chromera velia CCMP2878</name>
    <dbReference type="NCBI Taxonomy" id="1169474"/>
    <lineage>
        <taxon>Eukaryota</taxon>
        <taxon>Sar</taxon>
        <taxon>Alveolata</taxon>
        <taxon>Colpodellida</taxon>
        <taxon>Chromeraceae</taxon>
        <taxon>Chromera</taxon>
    </lineage>
</organism>
<evidence type="ECO:0000313" key="2">
    <source>
        <dbReference type="EMBL" id="CEM30030.1"/>
    </source>
</evidence>
<evidence type="ECO:0000256" key="1">
    <source>
        <dbReference type="SAM" id="MobiDB-lite"/>
    </source>
</evidence>
<dbReference type="AlphaFoldDB" id="A0A0G4GJJ5"/>
<dbReference type="PhylomeDB" id="A0A0G4GJJ5"/>
<accession>A0A0G4GJJ5</accession>
<proteinExistence type="predicted"/>
<feature type="region of interest" description="Disordered" evidence="1">
    <location>
        <begin position="111"/>
        <end position="137"/>
    </location>
</feature>
<dbReference type="EMBL" id="CDMZ01001272">
    <property type="protein sequence ID" value="CEM30030.1"/>
    <property type="molecule type" value="Genomic_DNA"/>
</dbReference>
<protein>
    <submittedName>
        <fullName evidence="2">Uncharacterized protein</fullName>
    </submittedName>
</protein>
<name>A0A0G4GJJ5_9ALVE</name>
<reference evidence="2" key="1">
    <citation type="submission" date="2014-11" db="EMBL/GenBank/DDBJ databases">
        <authorList>
            <person name="Otto D Thomas"/>
            <person name="Naeem Raeece"/>
        </authorList>
    </citation>
    <scope>NUCLEOTIDE SEQUENCE</scope>
</reference>
<sequence>MPVENLELLRDFQAEVEHPFHHFLQHFHLGPCDVVLNVNPHLVPVGEGEPPASLVRVIENGNSICVLPYPLDNIHIVREAEDAHGLRLHNLDRDAPVGSILLRTHGMSPAVGNRENNKGNVVGITTGDSLSDRASEK</sequence>
<gene>
    <name evidence="2" type="ORF">Cvel_22160</name>
</gene>
<dbReference type="VEuPathDB" id="CryptoDB:Cvel_22160"/>